<proteinExistence type="predicted"/>
<evidence type="ECO:0008006" key="3">
    <source>
        <dbReference type="Google" id="ProtNLM"/>
    </source>
</evidence>
<dbReference type="STRING" id="1803587.GCA_001593825_02715"/>
<sequence>MAAKYFNPYTDFGYQQYKKSLVQYLEVKNVFDTAFEEGEKAGIEKGIEKVAKALKEQNIAIEIIAESTGLSYETIKRI</sequence>
<dbReference type="PATRIC" id="fig|1710894.3.peg.1924"/>
<evidence type="ECO:0000313" key="2">
    <source>
        <dbReference type="Proteomes" id="UP000092382"/>
    </source>
</evidence>
<name>A0A1B7VM83_APHFL</name>
<gene>
    <name evidence="1" type="ORF">AN481_16640</name>
</gene>
<comment type="caution">
    <text evidence="1">The sequence shown here is derived from an EMBL/GenBank/DDBJ whole genome shotgun (WGS) entry which is preliminary data.</text>
</comment>
<organism evidence="1 2">
    <name type="scientific">Aphanizomenon flos-aquae LD13</name>
    <dbReference type="NCBI Taxonomy" id="1710894"/>
    <lineage>
        <taxon>Bacteria</taxon>
        <taxon>Bacillati</taxon>
        <taxon>Cyanobacteriota</taxon>
        <taxon>Cyanophyceae</taxon>
        <taxon>Nostocales</taxon>
        <taxon>Aphanizomenonaceae</taxon>
        <taxon>Aphanizomenon</taxon>
    </lineage>
</organism>
<evidence type="ECO:0000313" key="1">
    <source>
        <dbReference type="EMBL" id="OBQ21053.1"/>
    </source>
</evidence>
<dbReference type="AlphaFoldDB" id="A0A1B7VM83"/>
<reference evidence="1 2" key="1">
    <citation type="submission" date="2015-09" db="EMBL/GenBank/DDBJ databases">
        <title>Whole genome shotgun sequence assembly of Aphanizomenon flos-aquae UKL13.</title>
        <authorList>
            <person name="Driscoll C."/>
        </authorList>
    </citation>
    <scope>NUCLEOTIDE SEQUENCE [LARGE SCALE GENOMIC DNA]</scope>
    <source>
        <strain evidence="1">MDT13</strain>
    </source>
</reference>
<dbReference type="EMBL" id="LJOY01000071">
    <property type="protein sequence ID" value="OBQ21053.1"/>
    <property type="molecule type" value="Genomic_DNA"/>
</dbReference>
<dbReference type="Proteomes" id="UP000092382">
    <property type="component" value="Unassembled WGS sequence"/>
</dbReference>
<accession>A0A1B7VM83</accession>
<protein>
    <recommendedName>
        <fullName evidence="3">Transposase</fullName>
    </recommendedName>
</protein>